<dbReference type="SMART" id="SM00421">
    <property type="entry name" value="HTH_LUXR"/>
    <property type="match status" value="1"/>
</dbReference>
<reference evidence="3" key="1">
    <citation type="journal article" date="2019" name="Int. J. Syst. Evol. Microbiol.">
        <title>The Global Catalogue of Microorganisms (GCM) 10K type strain sequencing project: providing services to taxonomists for standard genome sequencing and annotation.</title>
        <authorList>
            <consortium name="The Broad Institute Genomics Platform"/>
            <consortium name="The Broad Institute Genome Sequencing Center for Infectious Disease"/>
            <person name="Wu L."/>
            <person name="Ma J."/>
        </authorList>
    </citation>
    <scope>NUCLEOTIDE SEQUENCE [LARGE SCALE GENOMIC DNA]</scope>
    <source>
        <strain evidence="3">CGMCC 1.9106</strain>
    </source>
</reference>
<dbReference type="InterPro" id="IPR000792">
    <property type="entry name" value="Tscrpt_reg_LuxR_C"/>
</dbReference>
<dbReference type="EMBL" id="JBHTAC010000045">
    <property type="protein sequence ID" value="MFC7246827.1"/>
    <property type="molecule type" value="Genomic_DNA"/>
</dbReference>
<protein>
    <submittedName>
        <fullName evidence="2">LuxR C-terminal-related transcriptional regulator</fullName>
    </submittedName>
</protein>
<dbReference type="InterPro" id="IPR051797">
    <property type="entry name" value="TrmB-like"/>
</dbReference>
<dbReference type="PANTHER" id="PTHR34293">
    <property type="entry name" value="HTH-TYPE TRANSCRIPTIONAL REGULATOR TRMBL2"/>
    <property type="match status" value="1"/>
</dbReference>
<dbReference type="PROSITE" id="PS50043">
    <property type="entry name" value="HTH_LUXR_2"/>
    <property type="match status" value="1"/>
</dbReference>
<comment type="caution">
    <text evidence="2">The sequence shown here is derived from an EMBL/GenBank/DDBJ whole genome shotgun (WGS) entry which is preliminary data.</text>
</comment>
<proteinExistence type="predicted"/>
<evidence type="ECO:0000313" key="2">
    <source>
        <dbReference type="EMBL" id="MFC7246827.1"/>
    </source>
</evidence>
<dbReference type="InterPro" id="IPR036388">
    <property type="entry name" value="WH-like_DNA-bd_sf"/>
</dbReference>
<gene>
    <name evidence="2" type="ORF">ACFQO7_30490</name>
</gene>
<organism evidence="2 3">
    <name type="scientific">Catellatospora aurea</name>
    <dbReference type="NCBI Taxonomy" id="1337874"/>
    <lineage>
        <taxon>Bacteria</taxon>
        <taxon>Bacillati</taxon>
        <taxon>Actinomycetota</taxon>
        <taxon>Actinomycetes</taxon>
        <taxon>Micromonosporales</taxon>
        <taxon>Micromonosporaceae</taxon>
        <taxon>Catellatospora</taxon>
    </lineage>
</organism>
<name>A0ABW2H3J9_9ACTN</name>
<dbReference type="SUPFAM" id="SSF46894">
    <property type="entry name" value="C-terminal effector domain of the bipartite response regulators"/>
    <property type="match status" value="1"/>
</dbReference>
<dbReference type="Proteomes" id="UP001596392">
    <property type="component" value="Unassembled WGS sequence"/>
</dbReference>
<dbReference type="RefSeq" id="WP_376809614.1">
    <property type="nucleotide sequence ID" value="NZ_JBHTAC010000045.1"/>
</dbReference>
<dbReference type="PRINTS" id="PR00038">
    <property type="entry name" value="HTHLUXR"/>
</dbReference>
<dbReference type="Pfam" id="PF00196">
    <property type="entry name" value="GerE"/>
    <property type="match status" value="1"/>
</dbReference>
<keyword evidence="3" id="KW-1185">Reference proteome</keyword>
<dbReference type="InterPro" id="IPR016032">
    <property type="entry name" value="Sig_transdc_resp-reg_C-effctor"/>
</dbReference>
<dbReference type="Gene3D" id="1.10.10.10">
    <property type="entry name" value="Winged helix-like DNA-binding domain superfamily/Winged helix DNA-binding domain"/>
    <property type="match status" value="2"/>
</dbReference>
<dbReference type="PANTHER" id="PTHR34293:SF1">
    <property type="entry name" value="HTH-TYPE TRANSCRIPTIONAL REGULATOR TRMBL2"/>
    <property type="match status" value="1"/>
</dbReference>
<evidence type="ECO:0000259" key="1">
    <source>
        <dbReference type="PROSITE" id="PS50043"/>
    </source>
</evidence>
<dbReference type="CDD" id="cd06170">
    <property type="entry name" value="LuxR_C_like"/>
    <property type="match status" value="1"/>
</dbReference>
<evidence type="ECO:0000313" key="3">
    <source>
        <dbReference type="Proteomes" id="UP001596392"/>
    </source>
</evidence>
<sequence length="347" mass="37409">MLQVQVVPSLMKWGVSPQADLVYRTLVAFGPLTAGDISRSLTMQSRQVRGALEELAALGAAAHGPAPAARGGDGRMWSGTQPAHVSAMLRDRHHRNAVARYRLNRRMSRALSPELITDHLRILASGARPLTAGRQAQARIAAISKGCREAISVSGDPAYSAAAIKAGAPGGRAMAERGVTLINLGVPASDEHESGWHDVEMHARGAQYRELPELPGRYMIYDRTTALVRKKPFDPSHGMWEISDPALVAELLALFLQDWSLAKEPHWEWTPPPGLSSREGAVMALLAEGMTDAAVAARLNLSVRTIAYTVSTLMDRYDVINRFQLGLRLGTATAAQPVPHGASESGR</sequence>
<accession>A0ABW2H3J9</accession>
<feature type="domain" description="HTH luxR-type" evidence="1">
    <location>
        <begin position="268"/>
        <end position="333"/>
    </location>
</feature>